<dbReference type="InterPro" id="IPR005119">
    <property type="entry name" value="LysR_subst-bd"/>
</dbReference>
<evidence type="ECO:0000256" key="3">
    <source>
        <dbReference type="ARBA" id="ARBA00023125"/>
    </source>
</evidence>
<evidence type="ECO:0000256" key="2">
    <source>
        <dbReference type="ARBA" id="ARBA00023015"/>
    </source>
</evidence>
<feature type="domain" description="HTH lysR-type" evidence="5">
    <location>
        <begin position="3"/>
        <end position="60"/>
    </location>
</feature>
<dbReference type="Gene3D" id="1.10.10.10">
    <property type="entry name" value="Winged helix-like DNA-binding domain superfamily/Winged helix DNA-binding domain"/>
    <property type="match status" value="1"/>
</dbReference>
<dbReference type="AlphaFoldDB" id="A0A850QF43"/>
<comment type="caution">
    <text evidence="6">The sequence shown here is derived from an EMBL/GenBank/DDBJ whole genome shotgun (WGS) entry which is preliminary data.</text>
</comment>
<dbReference type="PANTHER" id="PTHR30419">
    <property type="entry name" value="HTH-TYPE TRANSCRIPTIONAL REGULATOR YBHD"/>
    <property type="match status" value="1"/>
</dbReference>
<protein>
    <submittedName>
        <fullName evidence="6">LysR family transcriptional regulator</fullName>
    </submittedName>
</protein>
<keyword evidence="3" id="KW-0238">DNA-binding</keyword>
<evidence type="ECO:0000313" key="6">
    <source>
        <dbReference type="EMBL" id="NVO25580.1"/>
    </source>
</evidence>
<dbReference type="Pfam" id="PF03466">
    <property type="entry name" value="LysR_substrate"/>
    <property type="match status" value="1"/>
</dbReference>
<dbReference type="EMBL" id="JABCJE010000018">
    <property type="protein sequence ID" value="NVO25580.1"/>
    <property type="molecule type" value="Genomic_DNA"/>
</dbReference>
<dbReference type="InterPro" id="IPR036390">
    <property type="entry name" value="WH_DNA-bd_sf"/>
</dbReference>
<dbReference type="PANTHER" id="PTHR30419:SF8">
    <property type="entry name" value="NITROGEN ASSIMILATION TRANSCRIPTIONAL ACTIVATOR-RELATED"/>
    <property type="match status" value="1"/>
</dbReference>
<gene>
    <name evidence="6" type="ORF">HJ536_19685</name>
</gene>
<keyword evidence="2" id="KW-0805">Transcription regulation</keyword>
<dbReference type="InterPro" id="IPR000847">
    <property type="entry name" value="LysR_HTH_N"/>
</dbReference>
<dbReference type="Pfam" id="PF00126">
    <property type="entry name" value="HTH_1"/>
    <property type="match status" value="1"/>
</dbReference>
<evidence type="ECO:0000259" key="5">
    <source>
        <dbReference type="PROSITE" id="PS50931"/>
    </source>
</evidence>
<name>A0A850QF43_9RHOB</name>
<evidence type="ECO:0000256" key="4">
    <source>
        <dbReference type="ARBA" id="ARBA00023163"/>
    </source>
</evidence>
<dbReference type="RefSeq" id="WP_177159106.1">
    <property type="nucleotide sequence ID" value="NZ_JABCJE010000018.1"/>
</dbReference>
<dbReference type="GO" id="GO:0005829">
    <property type="term" value="C:cytosol"/>
    <property type="evidence" value="ECO:0007669"/>
    <property type="project" value="TreeGrafter"/>
</dbReference>
<dbReference type="SUPFAM" id="SSF53850">
    <property type="entry name" value="Periplasmic binding protein-like II"/>
    <property type="match status" value="1"/>
</dbReference>
<dbReference type="PRINTS" id="PR00039">
    <property type="entry name" value="HTHLYSR"/>
</dbReference>
<proteinExistence type="inferred from homology"/>
<comment type="similarity">
    <text evidence="1">Belongs to the LysR transcriptional regulatory family.</text>
</comment>
<dbReference type="Gene3D" id="3.40.190.290">
    <property type="match status" value="1"/>
</dbReference>
<dbReference type="GO" id="GO:0003700">
    <property type="term" value="F:DNA-binding transcription factor activity"/>
    <property type="evidence" value="ECO:0007669"/>
    <property type="project" value="InterPro"/>
</dbReference>
<reference evidence="6 7" key="1">
    <citation type="submission" date="2020-04" db="EMBL/GenBank/DDBJ databases">
        <title>Donghicola sp., a member of the Rhodobacteraceae family isolated from mangrove forest in Thailand.</title>
        <authorList>
            <person name="Charoenyingcharoen P."/>
            <person name="Yukphan P."/>
        </authorList>
    </citation>
    <scope>NUCLEOTIDE SEQUENCE [LARGE SCALE GENOMIC DNA]</scope>
    <source>
        <strain evidence="6 7">B5-SW-15</strain>
    </source>
</reference>
<dbReference type="PROSITE" id="PS50931">
    <property type="entry name" value="HTH_LYSR"/>
    <property type="match status" value="1"/>
</dbReference>
<evidence type="ECO:0000256" key="1">
    <source>
        <dbReference type="ARBA" id="ARBA00009437"/>
    </source>
</evidence>
<sequence>MKLDSEHLEILAMIVERGGLTEGAEALGKSQPSVSRTISNLEKRLGMPLFELGRRPLQPTHFGRALAEIGLRIHNLNKEAQRLAYHFSKGYAGHIRIGGTPIFMDGVISHMLADFQERADGVQFDQSYGYLDSLLGNLRNKTLDMAILPLRDDQTPMDCDFRPLIPGRNVIACRSGHPLARKGPITLKEIDAYSWVAPPANSPLFRDLKGAITSIGSENFKFTFSGGTLASIQSFLVRTDCLTVLPYSVVYLMKSAGQIVSLPIKVSHPDRKLGILTRKGEDLTPMLKTFISFLEEQCENLECRMARETRIAQGRP</sequence>
<evidence type="ECO:0000313" key="7">
    <source>
        <dbReference type="Proteomes" id="UP000592216"/>
    </source>
</evidence>
<dbReference type="Proteomes" id="UP000592216">
    <property type="component" value="Unassembled WGS sequence"/>
</dbReference>
<keyword evidence="4" id="KW-0804">Transcription</keyword>
<dbReference type="InterPro" id="IPR050950">
    <property type="entry name" value="HTH-type_LysR_regulators"/>
</dbReference>
<organism evidence="6 7">
    <name type="scientific">Donghicola mangrovi</name>
    <dbReference type="NCBI Taxonomy" id="2729614"/>
    <lineage>
        <taxon>Bacteria</taxon>
        <taxon>Pseudomonadati</taxon>
        <taxon>Pseudomonadota</taxon>
        <taxon>Alphaproteobacteria</taxon>
        <taxon>Rhodobacterales</taxon>
        <taxon>Roseobacteraceae</taxon>
        <taxon>Donghicola</taxon>
    </lineage>
</organism>
<dbReference type="GO" id="GO:0003677">
    <property type="term" value="F:DNA binding"/>
    <property type="evidence" value="ECO:0007669"/>
    <property type="project" value="UniProtKB-KW"/>
</dbReference>
<dbReference type="InterPro" id="IPR036388">
    <property type="entry name" value="WH-like_DNA-bd_sf"/>
</dbReference>
<accession>A0A850QF43</accession>
<dbReference type="SUPFAM" id="SSF46785">
    <property type="entry name" value="Winged helix' DNA-binding domain"/>
    <property type="match status" value="1"/>
</dbReference>